<comment type="caution">
    <text evidence="1">The sequence shown here is derived from an EMBL/GenBank/DDBJ whole genome shotgun (WGS) entry which is preliminary data.</text>
</comment>
<evidence type="ECO:0000313" key="1">
    <source>
        <dbReference type="EMBL" id="EHC78033.1"/>
    </source>
</evidence>
<protein>
    <submittedName>
        <fullName evidence="1">Uncharacterized protein</fullName>
    </submittedName>
</protein>
<name>G5QSM6_SALRU</name>
<dbReference type="PATRIC" id="fig|913081.3.peg.4829"/>
<accession>G5QSM6</accession>
<dbReference type="Proteomes" id="UP000004903">
    <property type="component" value="Unassembled WGS sequence"/>
</dbReference>
<evidence type="ECO:0000313" key="2">
    <source>
        <dbReference type="Proteomes" id="UP000004903"/>
    </source>
</evidence>
<organism evidence="1 2">
    <name type="scientific">Salmonella enterica subsp. enterica serovar Rubislaw str. A4-653</name>
    <dbReference type="NCBI Taxonomy" id="913081"/>
    <lineage>
        <taxon>Bacteria</taxon>
        <taxon>Pseudomonadati</taxon>
        <taxon>Pseudomonadota</taxon>
        <taxon>Gammaproteobacteria</taxon>
        <taxon>Enterobacterales</taxon>
        <taxon>Enterobacteriaceae</taxon>
        <taxon>Salmonella</taxon>
    </lineage>
</organism>
<gene>
    <name evidence="1" type="ORF">LTSERUB_6222</name>
</gene>
<proteinExistence type="predicted"/>
<reference evidence="1 2" key="1">
    <citation type="journal article" date="2011" name="BMC Genomics">
        <title>Genome sequencing reveals diversification of virulence factor content and possible host adaptation in distinct subpopulations of Salmonella enterica.</title>
        <authorList>
            <person name="den Bakker H.C."/>
            <person name="Moreno Switt A.I."/>
            <person name="Govoni G."/>
            <person name="Cummings C.A."/>
            <person name="Ranieri M.L."/>
            <person name="Degoricija L."/>
            <person name="Hoelzer K."/>
            <person name="Rodriguez-Rivera L.D."/>
            <person name="Brown S."/>
            <person name="Bolchacova E."/>
            <person name="Furtado M.R."/>
            <person name="Wiedmann M."/>
        </authorList>
    </citation>
    <scope>NUCLEOTIDE SEQUENCE [LARGE SCALE GENOMIC DNA]</scope>
    <source>
        <strain evidence="1 2">A4-653</strain>
    </source>
</reference>
<sequence>MNSEIVDALFGLLQQRVAEGFPGKILGDPVDLFQRLARLTMTR</sequence>
<dbReference type="AlphaFoldDB" id="G5QSM6"/>
<dbReference type="EMBL" id="AFCT01002230">
    <property type="protein sequence ID" value="EHC78033.1"/>
    <property type="molecule type" value="Genomic_DNA"/>
</dbReference>